<dbReference type="AlphaFoldDB" id="A0A6C0EW42"/>
<dbReference type="EMBL" id="MN738956">
    <property type="protein sequence ID" value="QHT32982.1"/>
    <property type="molecule type" value="Genomic_DNA"/>
</dbReference>
<feature type="transmembrane region" description="Helical" evidence="1">
    <location>
        <begin position="67"/>
        <end position="87"/>
    </location>
</feature>
<sequence>MYGSDKTNAIQNFTRLLTPQQAAIYQKITNERRHIYFVGFGLGLIASFIFLAWNHTSRAGSRRLNRTSTVCIVGAITLTINYFYYMLAPKSDWMILHIDGDTQKKAWLHVYKLMQYNYHFGALLGLAGALTIGNVFC</sequence>
<feature type="transmembrane region" description="Helical" evidence="1">
    <location>
        <begin position="35"/>
        <end position="55"/>
    </location>
</feature>
<keyword evidence="1" id="KW-0472">Membrane</keyword>
<protein>
    <submittedName>
        <fullName evidence="2">Uncharacterized protein</fullName>
    </submittedName>
</protein>
<evidence type="ECO:0000256" key="1">
    <source>
        <dbReference type="SAM" id="Phobius"/>
    </source>
</evidence>
<keyword evidence="1" id="KW-1133">Transmembrane helix</keyword>
<proteinExistence type="predicted"/>
<accession>A0A6C0EW42</accession>
<feature type="transmembrane region" description="Helical" evidence="1">
    <location>
        <begin position="116"/>
        <end position="136"/>
    </location>
</feature>
<organism evidence="2">
    <name type="scientific">viral metagenome</name>
    <dbReference type="NCBI Taxonomy" id="1070528"/>
    <lineage>
        <taxon>unclassified sequences</taxon>
        <taxon>metagenomes</taxon>
        <taxon>organismal metagenomes</taxon>
    </lineage>
</organism>
<name>A0A6C0EW42_9ZZZZ</name>
<reference evidence="2" key="1">
    <citation type="journal article" date="2020" name="Nature">
        <title>Giant virus diversity and host interactions through global metagenomics.</title>
        <authorList>
            <person name="Schulz F."/>
            <person name="Roux S."/>
            <person name="Paez-Espino D."/>
            <person name="Jungbluth S."/>
            <person name="Walsh D.A."/>
            <person name="Denef V.J."/>
            <person name="McMahon K.D."/>
            <person name="Konstantinidis K.T."/>
            <person name="Eloe-Fadrosh E.A."/>
            <person name="Kyrpides N.C."/>
            <person name="Woyke T."/>
        </authorList>
    </citation>
    <scope>NUCLEOTIDE SEQUENCE</scope>
    <source>
        <strain evidence="2">GVMAG-M-3300009161-34</strain>
    </source>
</reference>
<evidence type="ECO:0000313" key="2">
    <source>
        <dbReference type="EMBL" id="QHT32982.1"/>
    </source>
</evidence>
<keyword evidence="1" id="KW-0812">Transmembrane</keyword>